<protein>
    <submittedName>
        <fullName evidence="1">RNA-binding protein pop5</fullName>
        <ecNumber evidence="1">3.1.26.5</ecNumber>
    </submittedName>
</protein>
<gene>
    <name evidence="1" type="primary">POP5</name>
    <name evidence="1" type="ORF">H4R21_003886</name>
</gene>
<evidence type="ECO:0000313" key="2">
    <source>
        <dbReference type="Proteomes" id="UP001140087"/>
    </source>
</evidence>
<reference evidence="1" key="1">
    <citation type="submission" date="2022-07" db="EMBL/GenBank/DDBJ databases">
        <title>Phylogenomic reconstructions and comparative analyses of Kickxellomycotina fungi.</title>
        <authorList>
            <person name="Reynolds N.K."/>
            <person name="Stajich J.E."/>
            <person name="Barry K."/>
            <person name="Grigoriev I.V."/>
            <person name="Crous P."/>
            <person name="Smith M.E."/>
        </authorList>
    </citation>
    <scope>NUCLEOTIDE SEQUENCE</scope>
    <source>
        <strain evidence="1">BCRC 34780</strain>
    </source>
</reference>
<keyword evidence="1" id="KW-0378">Hydrolase</keyword>
<proteinExistence type="predicted"/>
<dbReference type="Proteomes" id="UP001140087">
    <property type="component" value="Unassembled WGS sequence"/>
</dbReference>
<dbReference type="EMBL" id="JANBUN010001338">
    <property type="protein sequence ID" value="KAJ2798547.1"/>
    <property type="molecule type" value="Genomic_DNA"/>
</dbReference>
<accession>A0ACC1L062</accession>
<comment type="caution">
    <text evidence="1">The sequence shown here is derived from an EMBL/GenBank/DDBJ whole genome shotgun (WGS) entry which is preliminary data.</text>
</comment>
<keyword evidence="2" id="KW-1185">Reference proteome</keyword>
<dbReference type="EC" id="3.1.26.5" evidence="1"/>
<name>A0ACC1L062_9FUNG</name>
<organism evidence="1 2">
    <name type="scientific">Coemansia helicoidea</name>
    <dbReference type="NCBI Taxonomy" id="1286919"/>
    <lineage>
        <taxon>Eukaryota</taxon>
        <taxon>Fungi</taxon>
        <taxon>Fungi incertae sedis</taxon>
        <taxon>Zoopagomycota</taxon>
        <taxon>Kickxellomycotina</taxon>
        <taxon>Kickxellomycetes</taxon>
        <taxon>Kickxellales</taxon>
        <taxon>Kickxellaceae</taxon>
        <taxon>Coemansia</taxon>
    </lineage>
</organism>
<evidence type="ECO:0000313" key="1">
    <source>
        <dbReference type="EMBL" id="KAJ2798547.1"/>
    </source>
</evidence>
<sequence length="169" mass="18304">MVRFKNRYICFEILLEPSDAARAPRQDQQQALPALSAKAASQLIRDSVKLGFGDSGAGHVLMGTQVKYFGAHTRMGIAKVPRDHCKMVLAALTLATHVGKHPCVVCVRHVSGTIKKCQKAAIRLDRELIVAWHQRQRALAMAGGALPVADSALSQLLQESASQISALEL</sequence>